<evidence type="ECO:0000313" key="8">
    <source>
        <dbReference type="Proteomes" id="UP000198131"/>
    </source>
</evidence>
<evidence type="ECO:0000256" key="4">
    <source>
        <dbReference type="ARBA" id="ARBA00023015"/>
    </source>
</evidence>
<keyword evidence="4" id="KW-0805">Transcription regulation</keyword>
<dbReference type="AlphaFoldDB" id="A0A212UG13"/>
<accession>A0A212UG13</accession>
<proteinExistence type="inferred from homology"/>
<dbReference type="InterPro" id="IPR006027">
    <property type="entry name" value="NusB_RsmB_TIM44"/>
</dbReference>
<keyword evidence="5" id="KW-0804">Transcription</keyword>
<dbReference type="Gene3D" id="1.10.940.10">
    <property type="entry name" value="NusB-like"/>
    <property type="match status" value="1"/>
</dbReference>
<comment type="similarity">
    <text evidence="1">Belongs to the NusB family.</text>
</comment>
<protein>
    <submittedName>
        <fullName evidence="7">NusB antitermination factor</fullName>
    </submittedName>
</protein>
<dbReference type="PANTHER" id="PTHR11078:SF3">
    <property type="entry name" value="ANTITERMINATION NUSB DOMAIN-CONTAINING PROTEIN"/>
    <property type="match status" value="1"/>
</dbReference>
<dbReference type="GO" id="GO:0006353">
    <property type="term" value="P:DNA-templated transcription termination"/>
    <property type="evidence" value="ECO:0007669"/>
    <property type="project" value="InterPro"/>
</dbReference>
<keyword evidence="3" id="KW-0694">RNA-binding</keyword>
<name>A0A212UG13_9BACT</name>
<evidence type="ECO:0000256" key="1">
    <source>
        <dbReference type="ARBA" id="ARBA00005952"/>
    </source>
</evidence>
<sequence length="394" mass="45492">MLNRRTLRIKVMQALYAYHQAVGSDFSLANDQIAESFAPDLNSPEPQDRKQLQGQRKMAELIFKEWHKNGEQPEATEDKDVNEAVKDAIRYYQKAVAKDGTFYAGQMVQAAESIHNQYVHLLNIPEVLLQVIEEEKVRDSRRFTAAKEPLLDATRLQQNQVIEKLMNNLQLQDLTIRRSLKWHGEEELEALRTAWRNEMKQDPELLSYLAAPAGNYTEDQEILKHIYKTFVFKGESLPAYIEEDDLNWEENRPIVKNLVVKTIKMLDEAADENMVLMSLSANWQEDKEFAESLYKQTLADDEKYEQLIAESVQNWDVERVALTDKILLKMALCEMHLFRAIPVKVTINEYIEISKIYSTPKSKQFVNGILDKLAQDLTASGAIRKSGRGLLDNQ</sequence>
<dbReference type="Pfam" id="PF01029">
    <property type="entry name" value="NusB"/>
    <property type="match status" value="1"/>
</dbReference>
<reference evidence="8" key="1">
    <citation type="submission" date="2017-06" db="EMBL/GenBank/DDBJ databases">
        <authorList>
            <person name="Varghese N."/>
            <person name="Submissions S."/>
        </authorList>
    </citation>
    <scope>NUCLEOTIDE SEQUENCE [LARGE SCALE GENOMIC DNA]</scope>
    <source>
        <strain evidence="8">DSM 11116</strain>
    </source>
</reference>
<dbReference type="GO" id="GO:0003723">
    <property type="term" value="F:RNA binding"/>
    <property type="evidence" value="ECO:0007669"/>
    <property type="project" value="UniProtKB-KW"/>
</dbReference>
<dbReference type="InterPro" id="IPR035926">
    <property type="entry name" value="NusB-like_sf"/>
</dbReference>
<dbReference type="EMBL" id="FYEW01000003">
    <property type="protein sequence ID" value="SNC77156.1"/>
    <property type="molecule type" value="Genomic_DNA"/>
</dbReference>
<evidence type="ECO:0000256" key="3">
    <source>
        <dbReference type="ARBA" id="ARBA00022884"/>
    </source>
</evidence>
<dbReference type="OrthoDB" id="9787568at2"/>
<dbReference type="GO" id="GO:0031564">
    <property type="term" value="P:transcription antitermination"/>
    <property type="evidence" value="ECO:0007669"/>
    <property type="project" value="UniProtKB-KW"/>
</dbReference>
<dbReference type="GO" id="GO:0005829">
    <property type="term" value="C:cytosol"/>
    <property type="evidence" value="ECO:0007669"/>
    <property type="project" value="TreeGrafter"/>
</dbReference>
<dbReference type="Proteomes" id="UP000198131">
    <property type="component" value="Unassembled WGS sequence"/>
</dbReference>
<evidence type="ECO:0000259" key="6">
    <source>
        <dbReference type="Pfam" id="PF01029"/>
    </source>
</evidence>
<evidence type="ECO:0000313" key="7">
    <source>
        <dbReference type="EMBL" id="SNC77156.1"/>
    </source>
</evidence>
<dbReference type="InterPro" id="IPR011605">
    <property type="entry name" value="NusB_fam"/>
</dbReference>
<dbReference type="NCBIfam" id="TIGR01951">
    <property type="entry name" value="nusB"/>
    <property type="match status" value="1"/>
</dbReference>
<keyword evidence="8" id="KW-1185">Reference proteome</keyword>
<dbReference type="SUPFAM" id="SSF48013">
    <property type="entry name" value="NusB-like"/>
    <property type="match status" value="1"/>
</dbReference>
<evidence type="ECO:0000256" key="5">
    <source>
        <dbReference type="ARBA" id="ARBA00023163"/>
    </source>
</evidence>
<evidence type="ECO:0000256" key="2">
    <source>
        <dbReference type="ARBA" id="ARBA00022814"/>
    </source>
</evidence>
<gene>
    <name evidence="7" type="ORF">SAMN06265337_3736</name>
</gene>
<dbReference type="PANTHER" id="PTHR11078">
    <property type="entry name" value="N UTILIZATION SUBSTANCE PROTEIN B-RELATED"/>
    <property type="match status" value="1"/>
</dbReference>
<keyword evidence="2" id="KW-0889">Transcription antitermination</keyword>
<feature type="domain" description="NusB/RsmB/TIM44" evidence="6">
    <location>
        <begin position="281"/>
        <end position="374"/>
    </location>
</feature>
<dbReference type="RefSeq" id="WP_088845148.1">
    <property type="nucleotide sequence ID" value="NZ_FYEW01000003.1"/>
</dbReference>
<organism evidence="7 8">
    <name type="scientific">Hymenobacter gelipurpurascens</name>
    <dbReference type="NCBI Taxonomy" id="89968"/>
    <lineage>
        <taxon>Bacteria</taxon>
        <taxon>Pseudomonadati</taxon>
        <taxon>Bacteroidota</taxon>
        <taxon>Cytophagia</taxon>
        <taxon>Cytophagales</taxon>
        <taxon>Hymenobacteraceae</taxon>
        <taxon>Hymenobacter</taxon>
    </lineage>
</organism>